<keyword evidence="2" id="KW-0813">Transport</keyword>
<organism evidence="5 6">
    <name type="scientific">Fusobacterium pseudoperiodonticum</name>
    <dbReference type="NCBI Taxonomy" id="2663009"/>
    <lineage>
        <taxon>Bacteria</taxon>
        <taxon>Fusobacteriati</taxon>
        <taxon>Fusobacteriota</taxon>
        <taxon>Fusobacteriia</taxon>
        <taxon>Fusobacteriales</taxon>
        <taxon>Fusobacteriaceae</taxon>
        <taxon>Fusobacterium</taxon>
    </lineage>
</organism>
<dbReference type="InterPro" id="IPR000914">
    <property type="entry name" value="SBP_5_dom"/>
</dbReference>
<reference evidence="5 6" key="1">
    <citation type="submission" date="2017-11" db="EMBL/GenBank/DDBJ databases">
        <title>Genome sequencing of Fusobacterium periodonticum KCOM 2555.</title>
        <authorList>
            <person name="Kook J.-K."/>
            <person name="Park S.-N."/>
            <person name="Lim Y.K."/>
        </authorList>
    </citation>
    <scope>NUCLEOTIDE SEQUENCE [LARGE SCALE GENOMIC DNA]</scope>
    <source>
        <strain evidence="5 6">KCOM 2555</strain>
    </source>
</reference>
<dbReference type="PIRSF" id="PIRSF002741">
    <property type="entry name" value="MppA"/>
    <property type="match status" value="1"/>
</dbReference>
<gene>
    <name evidence="5" type="ORF">CTM98_07400</name>
</gene>
<dbReference type="PROSITE" id="PS01040">
    <property type="entry name" value="SBP_BACTERIAL_5"/>
    <property type="match status" value="1"/>
</dbReference>
<dbReference type="RefSeq" id="WP_100026529.1">
    <property type="nucleotide sequence ID" value="NZ_CP024704.1"/>
</dbReference>
<dbReference type="PANTHER" id="PTHR30290:SF9">
    <property type="entry name" value="OLIGOPEPTIDE-BINDING PROTEIN APPA"/>
    <property type="match status" value="1"/>
</dbReference>
<dbReference type="Gene3D" id="3.40.190.10">
    <property type="entry name" value="Periplasmic binding protein-like II"/>
    <property type="match status" value="1"/>
</dbReference>
<dbReference type="InterPro" id="IPR030678">
    <property type="entry name" value="Peptide/Ni-bd"/>
</dbReference>
<dbReference type="GO" id="GO:0042597">
    <property type="term" value="C:periplasmic space"/>
    <property type="evidence" value="ECO:0007669"/>
    <property type="project" value="UniProtKB-ARBA"/>
</dbReference>
<accession>A0A2D3PUJ3</accession>
<dbReference type="InterPro" id="IPR039424">
    <property type="entry name" value="SBP_5"/>
</dbReference>
<sequence length="504" mass="56281">MKKIVYVLMLVALFLVGCGEKKEEKATTPTEDKIVTVAQGAKPKTLDPHMYNAIPELLVSRQFYNTLFSREKDGTIVPELAESYEYKNDKELDIVLKKGVKFHDGSELTADDVIFSIERMKEKPGAGVMVEEIDKVEKVNDYEIKILLKNPSSPLLFNLAHPLTSILSKKYVEAGNDISIAPMGTGAYKLVAYNDGEKIEMEAFKDYFEGTPKIQKLIIKSIPEDTSRLAALETGEIDIALGLSPISTQTVEANDKLTLISEPTTATEYICLNVEKAPFDNKDFRVALNYAIDKQSIVDSIYSGRARVAKSIVNPNVFGYYDGLEGYPFDVEKAKELVAKSGLKDTSFSLYVNDNPVRLQVAQIIQANLKEIGIDMKIETLEWGTYLQKTGEGDYQAFLGGWISGTSDADIVLYSLLDSKLIGLAGNRARYSNPEFDKEVETARVVLTPEERKEHFKNAQIIAQNDSPLVVLFNKNENIGINKRITGFDYDATTMHKFKDLDVK</sequence>
<evidence type="ECO:0000259" key="4">
    <source>
        <dbReference type="Pfam" id="PF00496"/>
    </source>
</evidence>
<evidence type="ECO:0000256" key="3">
    <source>
        <dbReference type="ARBA" id="ARBA00022729"/>
    </source>
</evidence>
<dbReference type="PANTHER" id="PTHR30290">
    <property type="entry name" value="PERIPLASMIC BINDING COMPONENT OF ABC TRANSPORTER"/>
    <property type="match status" value="1"/>
</dbReference>
<dbReference type="AlphaFoldDB" id="A0A2D3PUJ3"/>
<protein>
    <submittedName>
        <fullName evidence="5">Diguanylate phosphodiesterase</fullName>
    </submittedName>
</protein>
<evidence type="ECO:0000256" key="1">
    <source>
        <dbReference type="ARBA" id="ARBA00005695"/>
    </source>
</evidence>
<dbReference type="GO" id="GO:0015833">
    <property type="term" value="P:peptide transport"/>
    <property type="evidence" value="ECO:0007669"/>
    <property type="project" value="TreeGrafter"/>
</dbReference>
<dbReference type="InterPro" id="IPR023765">
    <property type="entry name" value="SBP_5_CS"/>
</dbReference>
<dbReference type="EMBL" id="CP024704">
    <property type="protein sequence ID" value="ATV70484.1"/>
    <property type="molecule type" value="Genomic_DNA"/>
</dbReference>
<name>A0A2D3PUJ3_9FUSO</name>
<dbReference type="Gene3D" id="3.10.105.10">
    <property type="entry name" value="Dipeptide-binding Protein, Domain 3"/>
    <property type="match status" value="1"/>
</dbReference>
<dbReference type="GO" id="GO:0043190">
    <property type="term" value="C:ATP-binding cassette (ABC) transporter complex"/>
    <property type="evidence" value="ECO:0007669"/>
    <property type="project" value="InterPro"/>
</dbReference>
<evidence type="ECO:0000313" key="6">
    <source>
        <dbReference type="Proteomes" id="UP000230781"/>
    </source>
</evidence>
<dbReference type="PROSITE" id="PS51257">
    <property type="entry name" value="PROKAR_LIPOPROTEIN"/>
    <property type="match status" value="1"/>
</dbReference>
<dbReference type="Pfam" id="PF00496">
    <property type="entry name" value="SBP_bac_5"/>
    <property type="match status" value="1"/>
</dbReference>
<dbReference type="Gene3D" id="3.90.76.10">
    <property type="entry name" value="Dipeptide-binding Protein, Domain 1"/>
    <property type="match status" value="1"/>
</dbReference>
<evidence type="ECO:0000313" key="5">
    <source>
        <dbReference type="EMBL" id="ATV70484.1"/>
    </source>
</evidence>
<comment type="similarity">
    <text evidence="1">Belongs to the bacterial solute-binding protein 5 family.</text>
</comment>
<dbReference type="GO" id="GO:1904680">
    <property type="term" value="F:peptide transmembrane transporter activity"/>
    <property type="evidence" value="ECO:0007669"/>
    <property type="project" value="TreeGrafter"/>
</dbReference>
<dbReference type="Proteomes" id="UP000230781">
    <property type="component" value="Chromosome"/>
</dbReference>
<proteinExistence type="inferred from homology"/>
<feature type="domain" description="Solute-binding protein family 5" evidence="4">
    <location>
        <begin position="75"/>
        <end position="419"/>
    </location>
</feature>
<dbReference type="SUPFAM" id="SSF53850">
    <property type="entry name" value="Periplasmic binding protein-like II"/>
    <property type="match status" value="1"/>
</dbReference>
<keyword evidence="3" id="KW-0732">Signal</keyword>
<evidence type="ECO:0000256" key="2">
    <source>
        <dbReference type="ARBA" id="ARBA00022448"/>
    </source>
</evidence>